<dbReference type="Pfam" id="PF02597">
    <property type="entry name" value="ThiS"/>
    <property type="match status" value="1"/>
</dbReference>
<name>A0A518GDH9_9BACT</name>
<proteinExistence type="inferred from homology"/>
<evidence type="ECO:0000256" key="1">
    <source>
        <dbReference type="ARBA" id="ARBA00022741"/>
    </source>
</evidence>
<dbReference type="SUPFAM" id="SSF54285">
    <property type="entry name" value="MoaD/ThiS"/>
    <property type="match status" value="1"/>
</dbReference>
<dbReference type="InterPro" id="IPR016155">
    <property type="entry name" value="Mopterin_synth/thiamin_S_b"/>
</dbReference>
<dbReference type="GO" id="GO:0000166">
    <property type="term" value="F:nucleotide binding"/>
    <property type="evidence" value="ECO:0007669"/>
    <property type="project" value="UniProtKB-KW"/>
</dbReference>
<dbReference type="AlphaFoldDB" id="A0A518GDH9"/>
<dbReference type="GO" id="GO:0006777">
    <property type="term" value="P:Mo-molybdopterin cofactor biosynthetic process"/>
    <property type="evidence" value="ECO:0007669"/>
    <property type="project" value="InterPro"/>
</dbReference>
<keyword evidence="5" id="KW-1185">Reference proteome</keyword>
<accession>A0A518GDH9</accession>
<dbReference type="EMBL" id="CP036298">
    <property type="protein sequence ID" value="QDV26608.1"/>
    <property type="molecule type" value="Genomic_DNA"/>
</dbReference>
<dbReference type="InterPro" id="IPR012675">
    <property type="entry name" value="Beta-grasp_dom_sf"/>
</dbReference>
<dbReference type="Proteomes" id="UP000318017">
    <property type="component" value="Chromosome"/>
</dbReference>
<evidence type="ECO:0000256" key="3">
    <source>
        <dbReference type="ARBA" id="ARBA00024247"/>
    </source>
</evidence>
<sequence>MCKSVSIEVEFYAGAAAIVGERKIWVEFTQPASVSDVRRQLVERFPKLRSLAEQSRWAVQACFVDEDYLLDNNAMVVMIPPVSGG</sequence>
<dbReference type="InterPro" id="IPR044672">
    <property type="entry name" value="MOCS2A"/>
</dbReference>
<dbReference type="PANTHER" id="PTHR33359">
    <property type="entry name" value="MOLYBDOPTERIN SYNTHASE SULFUR CARRIER SUBUNIT"/>
    <property type="match status" value="1"/>
</dbReference>
<protein>
    <recommendedName>
        <fullName evidence="3">Molybdopterin synthase sulfur carrier subunit</fullName>
    </recommendedName>
</protein>
<dbReference type="KEGG" id="ahel:Q31a_49820"/>
<dbReference type="GO" id="GO:1990133">
    <property type="term" value="C:molybdopterin adenylyltransferase complex"/>
    <property type="evidence" value="ECO:0007669"/>
    <property type="project" value="TreeGrafter"/>
</dbReference>
<dbReference type="PANTHER" id="PTHR33359:SF1">
    <property type="entry name" value="MOLYBDOPTERIN SYNTHASE SULFUR CARRIER SUBUNIT"/>
    <property type="match status" value="1"/>
</dbReference>
<dbReference type="CDD" id="cd00754">
    <property type="entry name" value="Ubl_MoaD"/>
    <property type="match status" value="1"/>
</dbReference>
<evidence type="ECO:0000313" key="4">
    <source>
        <dbReference type="EMBL" id="QDV26608.1"/>
    </source>
</evidence>
<dbReference type="RefSeq" id="WP_145082850.1">
    <property type="nucleotide sequence ID" value="NZ_CP036298.1"/>
</dbReference>
<reference evidence="4 5" key="1">
    <citation type="submission" date="2019-02" db="EMBL/GenBank/DDBJ databases">
        <title>Deep-cultivation of Planctomycetes and their phenomic and genomic characterization uncovers novel biology.</title>
        <authorList>
            <person name="Wiegand S."/>
            <person name="Jogler M."/>
            <person name="Boedeker C."/>
            <person name="Pinto D."/>
            <person name="Vollmers J."/>
            <person name="Rivas-Marin E."/>
            <person name="Kohn T."/>
            <person name="Peeters S.H."/>
            <person name="Heuer A."/>
            <person name="Rast P."/>
            <person name="Oberbeckmann S."/>
            <person name="Bunk B."/>
            <person name="Jeske O."/>
            <person name="Meyerdierks A."/>
            <person name="Storesund J.E."/>
            <person name="Kallscheuer N."/>
            <person name="Luecker S."/>
            <person name="Lage O.M."/>
            <person name="Pohl T."/>
            <person name="Merkel B.J."/>
            <person name="Hornburger P."/>
            <person name="Mueller R.-W."/>
            <person name="Bruemmer F."/>
            <person name="Labrenz M."/>
            <person name="Spormann A.M."/>
            <person name="Op den Camp H."/>
            <person name="Overmann J."/>
            <person name="Amann R."/>
            <person name="Jetten M.S.M."/>
            <person name="Mascher T."/>
            <person name="Medema M.H."/>
            <person name="Devos D.P."/>
            <person name="Kaster A.-K."/>
            <person name="Ovreas L."/>
            <person name="Rohde M."/>
            <person name="Galperin M.Y."/>
            <person name="Jogler C."/>
        </authorList>
    </citation>
    <scope>NUCLEOTIDE SEQUENCE [LARGE SCALE GENOMIC DNA]</scope>
    <source>
        <strain evidence="4 5">Q31a</strain>
    </source>
</reference>
<organism evidence="4 5">
    <name type="scientific">Aureliella helgolandensis</name>
    <dbReference type="NCBI Taxonomy" id="2527968"/>
    <lineage>
        <taxon>Bacteria</taxon>
        <taxon>Pseudomonadati</taxon>
        <taxon>Planctomycetota</taxon>
        <taxon>Planctomycetia</taxon>
        <taxon>Pirellulales</taxon>
        <taxon>Pirellulaceae</taxon>
        <taxon>Aureliella</taxon>
    </lineage>
</organism>
<gene>
    <name evidence="4" type="ORF">Q31a_49820</name>
</gene>
<keyword evidence="1" id="KW-0547">Nucleotide-binding</keyword>
<evidence type="ECO:0000313" key="5">
    <source>
        <dbReference type="Proteomes" id="UP000318017"/>
    </source>
</evidence>
<dbReference type="Gene3D" id="3.10.20.30">
    <property type="match status" value="1"/>
</dbReference>
<evidence type="ECO:0000256" key="2">
    <source>
        <dbReference type="ARBA" id="ARBA00024200"/>
    </source>
</evidence>
<comment type="similarity">
    <text evidence="2">Belongs to the MoaD family.</text>
</comment>
<dbReference type="InterPro" id="IPR003749">
    <property type="entry name" value="ThiS/MoaD-like"/>
</dbReference>